<dbReference type="GO" id="GO:0004587">
    <property type="term" value="F:ornithine aminotransferase activity"/>
    <property type="evidence" value="ECO:0007669"/>
    <property type="project" value="UniProtKB-EC"/>
</dbReference>
<dbReference type="CDD" id="cd00610">
    <property type="entry name" value="OAT_like"/>
    <property type="match status" value="1"/>
</dbReference>
<proteinExistence type="inferred from homology"/>
<evidence type="ECO:0000256" key="6">
    <source>
        <dbReference type="ARBA" id="ARBA00022679"/>
    </source>
</evidence>
<evidence type="ECO:0000256" key="7">
    <source>
        <dbReference type="ARBA" id="ARBA00022898"/>
    </source>
</evidence>
<dbReference type="InterPro" id="IPR015422">
    <property type="entry name" value="PyrdxlP-dep_Trfase_small"/>
</dbReference>
<comment type="cofactor">
    <cofactor evidence="1 12">
        <name>pyridoxal 5'-phosphate</name>
        <dbReference type="ChEBI" id="CHEBI:597326"/>
    </cofactor>
</comment>
<evidence type="ECO:0000256" key="4">
    <source>
        <dbReference type="ARBA" id="ARBA00012924"/>
    </source>
</evidence>
<dbReference type="GO" id="GO:0005737">
    <property type="term" value="C:cytoplasm"/>
    <property type="evidence" value="ECO:0007669"/>
    <property type="project" value="TreeGrafter"/>
</dbReference>
<comment type="caution">
    <text evidence="13">The sequence shown here is derived from an EMBL/GenBank/DDBJ whole genome shotgun (WGS) entry which is preliminary data.</text>
</comment>
<organism evidence="13 14">
    <name type="scientific">Stentor coeruleus</name>
    <dbReference type="NCBI Taxonomy" id="5963"/>
    <lineage>
        <taxon>Eukaryota</taxon>
        <taxon>Sar</taxon>
        <taxon>Alveolata</taxon>
        <taxon>Ciliophora</taxon>
        <taxon>Postciliodesmatophora</taxon>
        <taxon>Heterotrichea</taxon>
        <taxon>Heterotrichida</taxon>
        <taxon>Stentoridae</taxon>
        <taxon>Stentor</taxon>
    </lineage>
</organism>
<comment type="catalytic activity">
    <reaction evidence="9">
        <text>L-ornithine + 2-oxoglutarate = L-glutamate 5-semialdehyde + L-glutamate</text>
        <dbReference type="Rhea" id="RHEA:25160"/>
        <dbReference type="ChEBI" id="CHEBI:16810"/>
        <dbReference type="ChEBI" id="CHEBI:29985"/>
        <dbReference type="ChEBI" id="CHEBI:46911"/>
        <dbReference type="ChEBI" id="CHEBI:58066"/>
        <dbReference type="EC" id="2.6.1.13"/>
    </reaction>
    <physiologicalReaction direction="left-to-right" evidence="9">
        <dbReference type="Rhea" id="RHEA:25161"/>
    </physiologicalReaction>
</comment>
<dbReference type="PANTHER" id="PTHR11986">
    <property type="entry name" value="AMINOTRANSFERASE CLASS III"/>
    <property type="match status" value="1"/>
</dbReference>
<evidence type="ECO:0000256" key="3">
    <source>
        <dbReference type="ARBA" id="ARBA00008954"/>
    </source>
</evidence>
<dbReference type="FunFam" id="3.40.640.10:FF:000011">
    <property type="entry name" value="Ornithine aminotransferase"/>
    <property type="match status" value="1"/>
</dbReference>
<comment type="catalytic activity">
    <reaction evidence="8 12">
        <text>a 2-oxocarboxylate + L-ornithine = L-glutamate 5-semialdehyde + an L-alpha-amino acid</text>
        <dbReference type="Rhea" id="RHEA:13877"/>
        <dbReference type="ChEBI" id="CHEBI:35179"/>
        <dbReference type="ChEBI" id="CHEBI:46911"/>
        <dbReference type="ChEBI" id="CHEBI:58066"/>
        <dbReference type="ChEBI" id="CHEBI:59869"/>
        <dbReference type="EC" id="2.6.1.13"/>
    </reaction>
</comment>
<evidence type="ECO:0000313" key="13">
    <source>
        <dbReference type="EMBL" id="OMJ86377.1"/>
    </source>
</evidence>
<dbReference type="GO" id="GO:0030170">
    <property type="term" value="F:pyridoxal phosphate binding"/>
    <property type="evidence" value="ECO:0007669"/>
    <property type="project" value="InterPro"/>
</dbReference>
<name>A0A1R2CBJ6_9CILI</name>
<dbReference type="InterPro" id="IPR005814">
    <property type="entry name" value="Aminotrans_3"/>
</dbReference>
<dbReference type="PIRSF" id="PIRSF000521">
    <property type="entry name" value="Transaminase_4ab_Lys_Orn"/>
    <property type="match status" value="1"/>
</dbReference>
<sequence length="414" mass="45367">MLRTAIKKFSSITKGGESYIEKELIYGANNYSPLSVVLSKGKGIYVWDTAGKQYYDFLAGYSAANQGHCHPKIVEAMYSQAKTLTITSRAFHHNLLGETEEILCKTFGFDKALMMNTGVEAGESAVKIARRWGYEVKGIPANQAKVVFCSNNFWGRTIAACGSSDDPDRYKNFGPFTGLNFQIIPYDNIEVLEQALSDKNVAGFMFEPIQGEAGIVVPFTGYCTKVRELCTKYNVLMIADEVQTGIGRTGKLLCIDWENIKPDIVTLAKSLSGGLMPISAVLAKNDIMKVLVPGSHGSTYGGNPMACRVAQASISVIKDEKLVENSEKMGRIFRERISTLIGGQISEIRGKGLMNAIVIKSGKGAWDLCVKLAQNGLLAKPTHDNIIRFTPPLIINEVQLNESIDIIIKSIKEL</sequence>
<protein>
    <recommendedName>
        <fullName evidence="10 12">Ornithine aminotransferase</fullName>
        <ecNumber evidence="4 12">2.6.1.13</ecNumber>
    </recommendedName>
</protein>
<dbReference type="EC" id="2.6.1.13" evidence="4 12"/>
<dbReference type="UniPathway" id="UPA00098">
    <property type="reaction ID" value="UER00358"/>
</dbReference>
<evidence type="ECO:0000256" key="5">
    <source>
        <dbReference type="ARBA" id="ARBA00022576"/>
    </source>
</evidence>
<evidence type="ECO:0000256" key="8">
    <source>
        <dbReference type="ARBA" id="ARBA00051265"/>
    </source>
</evidence>
<comment type="similarity">
    <text evidence="3 11">Belongs to the class-III pyridoxal-phosphate-dependent aminotransferase family.</text>
</comment>
<dbReference type="InterPro" id="IPR015424">
    <property type="entry name" value="PyrdxlP-dep_Trfase"/>
</dbReference>
<keyword evidence="7 11" id="KW-0663">Pyridoxal phosphate</keyword>
<keyword evidence="14" id="KW-1185">Reference proteome</keyword>
<dbReference type="AlphaFoldDB" id="A0A1R2CBJ6"/>
<dbReference type="InterPro" id="IPR050103">
    <property type="entry name" value="Class-III_PLP-dep_AT"/>
</dbReference>
<reference evidence="13 14" key="1">
    <citation type="submission" date="2016-11" db="EMBL/GenBank/DDBJ databases">
        <title>The macronuclear genome of Stentor coeruleus: a giant cell with tiny introns.</title>
        <authorList>
            <person name="Slabodnick M."/>
            <person name="Ruby J.G."/>
            <person name="Reiff S.B."/>
            <person name="Swart E.C."/>
            <person name="Gosai S."/>
            <person name="Prabakaran S."/>
            <person name="Witkowska E."/>
            <person name="Larue G.E."/>
            <person name="Fisher S."/>
            <person name="Freeman R.M."/>
            <person name="Gunawardena J."/>
            <person name="Chu W."/>
            <person name="Stover N.A."/>
            <person name="Gregory B.D."/>
            <person name="Nowacki M."/>
            <person name="Derisi J."/>
            <person name="Roy S.W."/>
            <person name="Marshall W.F."/>
            <person name="Sood P."/>
        </authorList>
    </citation>
    <scope>NUCLEOTIDE SEQUENCE [LARGE SCALE GENOMIC DNA]</scope>
    <source>
        <strain evidence="13">WM001</strain>
    </source>
</reference>
<evidence type="ECO:0000313" key="14">
    <source>
        <dbReference type="Proteomes" id="UP000187209"/>
    </source>
</evidence>
<dbReference type="GO" id="GO:0055129">
    <property type="term" value="P:L-proline biosynthetic process"/>
    <property type="evidence" value="ECO:0007669"/>
    <property type="project" value="UniProtKB-UniPathway"/>
</dbReference>
<dbReference type="Pfam" id="PF00202">
    <property type="entry name" value="Aminotran_3"/>
    <property type="match status" value="1"/>
</dbReference>
<dbReference type="GO" id="GO:0019544">
    <property type="term" value="P:L-arginine catabolic process to L-glutamate"/>
    <property type="evidence" value="ECO:0007669"/>
    <property type="project" value="TreeGrafter"/>
</dbReference>
<dbReference type="InterPro" id="IPR049704">
    <property type="entry name" value="Aminotrans_3_PPA_site"/>
</dbReference>
<comment type="pathway">
    <text evidence="2 12">Amino-acid biosynthesis; L-proline biosynthesis; L-glutamate 5-semialdehyde from L-ornithine: step 1/1.</text>
</comment>
<accession>A0A1R2CBJ6</accession>
<dbReference type="PROSITE" id="PS00600">
    <property type="entry name" value="AA_TRANSFER_CLASS_3"/>
    <property type="match status" value="1"/>
</dbReference>
<evidence type="ECO:0000256" key="9">
    <source>
        <dbReference type="ARBA" id="ARBA00051944"/>
    </source>
</evidence>
<dbReference type="FunFam" id="3.90.1150.10:FF:000152">
    <property type="entry name" value="Ornithine aminotransferase"/>
    <property type="match status" value="1"/>
</dbReference>
<evidence type="ECO:0000256" key="11">
    <source>
        <dbReference type="RuleBase" id="RU003560"/>
    </source>
</evidence>
<keyword evidence="5 12" id="KW-0032">Aminotransferase</keyword>
<dbReference type="EMBL" id="MPUH01000207">
    <property type="protein sequence ID" value="OMJ86377.1"/>
    <property type="molecule type" value="Genomic_DNA"/>
</dbReference>
<dbReference type="Gene3D" id="3.90.1150.10">
    <property type="entry name" value="Aspartate Aminotransferase, domain 1"/>
    <property type="match status" value="1"/>
</dbReference>
<evidence type="ECO:0000256" key="1">
    <source>
        <dbReference type="ARBA" id="ARBA00001933"/>
    </source>
</evidence>
<dbReference type="Proteomes" id="UP000187209">
    <property type="component" value="Unassembled WGS sequence"/>
</dbReference>
<dbReference type="NCBIfam" id="TIGR01885">
    <property type="entry name" value="Orn_aminotrans"/>
    <property type="match status" value="1"/>
</dbReference>
<dbReference type="OrthoDB" id="425114at2759"/>
<evidence type="ECO:0000256" key="2">
    <source>
        <dbReference type="ARBA" id="ARBA00004998"/>
    </source>
</evidence>
<dbReference type="InterPro" id="IPR010164">
    <property type="entry name" value="Orn_aminotrans"/>
</dbReference>
<evidence type="ECO:0000256" key="10">
    <source>
        <dbReference type="ARBA" id="ARBA00073894"/>
    </source>
</evidence>
<dbReference type="PANTHER" id="PTHR11986:SF18">
    <property type="entry name" value="ORNITHINE AMINOTRANSFERASE, MITOCHONDRIAL"/>
    <property type="match status" value="1"/>
</dbReference>
<dbReference type="SUPFAM" id="SSF53383">
    <property type="entry name" value="PLP-dependent transferases"/>
    <property type="match status" value="1"/>
</dbReference>
<keyword evidence="6 12" id="KW-0808">Transferase</keyword>
<dbReference type="Gene3D" id="3.40.640.10">
    <property type="entry name" value="Type I PLP-dependent aspartate aminotransferase-like (Major domain)"/>
    <property type="match status" value="1"/>
</dbReference>
<dbReference type="GO" id="GO:0010121">
    <property type="term" value="P:L-arginine catabolic process to proline via ornithine"/>
    <property type="evidence" value="ECO:0007669"/>
    <property type="project" value="TreeGrafter"/>
</dbReference>
<dbReference type="InterPro" id="IPR015421">
    <property type="entry name" value="PyrdxlP-dep_Trfase_major"/>
</dbReference>
<dbReference type="GO" id="GO:0042802">
    <property type="term" value="F:identical protein binding"/>
    <property type="evidence" value="ECO:0007669"/>
    <property type="project" value="TreeGrafter"/>
</dbReference>
<evidence type="ECO:0000256" key="12">
    <source>
        <dbReference type="RuleBase" id="RU365036"/>
    </source>
</evidence>
<gene>
    <name evidence="13" type="ORF">SteCoe_12103</name>
</gene>